<keyword evidence="2" id="KW-1185">Reference proteome</keyword>
<organism evidence="1 2">
    <name type="scientific">Argiope bruennichi</name>
    <name type="common">Wasp spider</name>
    <name type="synonym">Aranea bruennichi</name>
    <dbReference type="NCBI Taxonomy" id="94029"/>
    <lineage>
        <taxon>Eukaryota</taxon>
        <taxon>Metazoa</taxon>
        <taxon>Ecdysozoa</taxon>
        <taxon>Arthropoda</taxon>
        <taxon>Chelicerata</taxon>
        <taxon>Arachnida</taxon>
        <taxon>Araneae</taxon>
        <taxon>Araneomorphae</taxon>
        <taxon>Entelegynae</taxon>
        <taxon>Araneoidea</taxon>
        <taxon>Araneidae</taxon>
        <taxon>Argiope</taxon>
    </lineage>
</organism>
<reference evidence="1" key="1">
    <citation type="journal article" date="2020" name="bioRxiv">
        <title>Chromosome-level reference genome of the European wasp spider Argiope bruennichi: a resource for studies on range expansion and evolutionary adaptation.</title>
        <authorList>
            <person name="Sheffer M.M."/>
            <person name="Hoppe A."/>
            <person name="Krehenwinkel H."/>
            <person name="Uhl G."/>
            <person name="Kuss A.W."/>
            <person name="Jensen L."/>
            <person name="Jensen C."/>
            <person name="Gillespie R.G."/>
            <person name="Hoff K.J."/>
            <person name="Prost S."/>
        </authorList>
    </citation>
    <scope>NUCLEOTIDE SEQUENCE</scope>
</reference>
<evidence type="ECO:0000313" key="2">
    <source>
        <dbReference type="Proteomes" id="UP000807504"/>
    </source>
</evidence>
<protein>
    <submittedName>
        <fullName evidence="1">Uncharacterized protein</fullName>
    </submittedName>
</protein>
<dbReference type="Proteomes" id="UP000807504">
    <property type="component" value="Unassembled WGS sequence"/>
</dbReference>
<proteinExistence type="predicted"/>
<name>A0A8T0ESH4_ARGBR</name>
<sequence>MCQTDTFTVFFCNGYKMLSQLAMISSYHRCSSVSKFRIQTLDDISSSEDDVEGESSTEDSSRSDSIIFGRFISVGRIFGFKSSYFEENGPISKDLFHNGFVAVKDSWPGFGRLTELVTQLFFEFCIVWQGATDKERECVSGKNT</sequence>
<evidence type="ECO:0000313" key="1">
    <source>
        <dbReference type="EMBL" id="KAF8778697.1"/>
    </source>
</evidence>
<comment type="caution">
    <text evidence="1">The sequence shown here is derived from an EMBL/GenBank/DDBJ whole genome shotgun (WGS) entry which is preliminary data.</text>
</comment>
<accession>A0A8T0ESH4</accession>
<reference evidence="1" key="2">
    <citation type="submission" date="2020-06" db="EMBL/GenBank/DDBJ databases">
        <authorList>
            <person name="Sheffer M."/>
        </authorList>
    </citation>
    <scope>NUCLEOTIDE SEQUENCE</scope>
</reference>
<dbReference type="AlphaFoldDB" id="A0A8T0ESH4"/>
<dbReference type="EMBL" id="JABXBU010002072">
    <property type="protein sequence ID" value="KAF8778697.1"/>
    <property type="molecule type" value="Genomic_DNA"/>
</dbReference>
<gene>
    <name evidence="1" type="ORF">HNY73_015395</name>
</gene>